<organism evidence="2 3">
    <name type="scientific">Clonorchis sinensis</name>
    <name type="common">Chinese liver fluke</name>
    <dbReference type="NCBI Taxonomy" id="79923"/>
    <lineage>
        <taxon>Eukaryota</taxon>
        <taxon>Metazoa</taxon>
        <taxon>Spiralia</taxon>
        <taxon>Lophotrochozoa</taxon>
        <taxon>Platyhelminthes</taxon>
        <taxon>Trematoda</taxon>
        <taxon>Digenea</taxon>
        <taxon>Opisthorchiida</taxon>
        <taxon>Opisthorchiata</taxon>
        <taxon>Opisthorchiidae</taxon>
        <taxon>Clonorchis</taxon>
    </lineage>
</organism>
<evidence type="ECO:0000313" key="2">
    <source>
        <dbReference type="EMBL" id="KAG5447800.1"/>
    </source>
</evidence>
<keyword evidence="3" id="KW-1185">Reference proteome</keyword>
<evidence type="ECO:0000256" key="1">
    <source>
        <dbReference type="SAM" id="MobiDB-lite"/>
    </source>
</evidence>
<gene>
    <name evidence="2" type="ORF">CSKR_106838</name>
</gene>
<sequence>MVKFQPTVQQVGMNVSWSQLGSIGEFVVFAVNGTSGRGHGREKEWNSCGSAIELGMAVPCHHWPDMLQFLDSPAGRGNKVERSRYGIAGFFWDPVVEHHRPGGVGNSQPGPPNQALPKFEAWEDEGATFRGTVNGRGTRATGGAAGIRTHHGATQQGRPPCRTYRPPHEVFIPRACYQICNVACYQAVMIAACALKKELQLLPVMPLF</sequence>
<reference evidence="2 3" key="2">
    <citation type="journal article" date="2021" name="Genomics">
        <title>High-quality reference genome for Clonorchis sinensis.</title>
        <authorList>
            <person name="Young N.D."/>
            <person name="Stroehlein A.J."/>
            <person name="Kinkar L."/>
            <person name="Wang T."/>
            <person name="Sohn W.M."/>
            <person name="Chang B.C.H."/>
            <person name="Kaur P."/>
            <person name="Weisz D."/>
            <person name="Dudchenko O."/>
            <person name="Aiden E.L."/>
            <person name="Korhonen P.K."/>
            <person name="Gasser R.B."/>
        </authorList>
    </citation>
    <scope>NUCLEOTIDE SEQUENCE [LARGE SCALE GENOMIC DNA]</scope>
    <source>
        <strain evidence="2">Cs-k2</strain>
    </source>
</reference>
<comment type="caution">
    <text evidence="2">The sequence shown here is derived from an EMBL/GenBank/DDBJ whole genome shotgun (WGS) entry which is preliminary data.</text>
</comment>
<feature type="compositionally biased region" description="Low complexity" evidence="1">
    <location>
        <begin position="133"/>
        <end position="142"/>
    </location>
</feature>
<reference evidence="2 3" key="1">
    <citation type="journal article" date="2018" name="Biotechnol. Adv.">
        <title>Improved genomic resources and new bioinformatic workflow for the carcinogenic parasite Clonorchis sinensis: Biotechnological implications.</title>
        <authorList>
            <person name="Wang D."/>
            <person name="Korhonen P.K."/>
            <person name="Gasser R.B."/>
            <person name="Young N.D."/>
        </authorList>
    </citation>
    <scope>NUCLEOTIDE SEQUENCE [LARGE SCALE GENOMIC DNA]</scope>
    <source>
        <strain evidence="2">Cs-k2</strain>
    </source>
</reference>
<evidence type="ECO:0000313" key="3">
    <source>
        <dbReference type="Proteomes" id="UP000286415"/>
    </source>
</evidence>
<proteinExistence type="predicted"/>
<accession>A0A419PUG1</accession>
<dbReference type="InParanoid" id="A0A419PUG1"/>
<feature type="region of interest" description="Disordered" evidence="1">
    <location>
        <begin position="133"/>
        <end position="161"/>
    </location>
</feature>
<dbReference type="Proteomes" id="UP000286415">
    <property type="component" value="Unassembled WGS sequence"/>
</dbReference>
<dbReference type="AlphaFoldDB" id="A0A419PUG1"/>
<dbReference type="EMBL" id="NIRI02000042">
    <property type="protein sequence ID" value="KAG5447800.1"/>
    <property type="molecule type" value="Genomic_DNA"/>
</dbReference>
<name>A0A419PUG1_CLOSI</name>
<protein>
    <submittedName>
        <fullName evidence="2">Uncharacterized protein</fullName>
    </submittedName>
</protein>